<evidence type="ECO:0000256" key="6">
    <source>
        <dbReference type="SAM" id="MobiDB-lite"/>
    </source>
</evidence>
<feature type="compositionally biased region" description="Low complexity" evidence="6">
    <location>
        <begin position="206"/>
        <end position="222"/>
    </location>
</feature>
<feature type="domain" description="Cupin type-1" evidence="8">
    <location>
        <begin position="301"/>
        <end position="450"/>
    </location>
</feature>
<name>Q40347_MAGSL</name>
<evidence type="ECO:0000256" key="3">
    <source>
        <dbReference type="ARBA" id="ARBA00022761"/>
    </source>
</evidence>
<dbReference type="FunFam" id="2.60.120.10:FF:000073">
    <property type="entry name" value="Glycinin G1"/>
    <property type="match status" value="1"/>
</dbReference>
<reference evidence="9" key="1">
    <citation type="journal article" date="1995" name="Eur. J. Biochem.">
        <title>Characterization and evolutionary relationships of Magnolia legumin-encoding cDNAs representing two divergent gene subfamilies.</title>
        <authorList>
            <person name="Fischer H."/>
            <person name="Haake V."/>
            <person name="Horstmann C."/>
            <person name="Jensen U."/>
        </authorList>
    </citation>
    <scope>NUCLEOTIDE SEQUENCE</scope>
    <source>
        <strain evidence="9">Single tree in Munich botanical garden</strain>
        <tissue evidence="9">Seed</tissue>
    </source>
</reference>
<evidence type="ECO:0000256" key="7">
    <source>
        <dbReference type="SAM" id="SignalP"/>
    </source>
</evidence>
<dbReference type="CDD" id="cd02243">
    <property type="entry name" value="cupin_11S_legumin_C"/>
    <property type="match status" value="1"/>
</dbReference>
<accession>Q40347</accession>
<sequence>MAALISLALFFLVLVHGSVAQFGRGPLQPQQQQQQQQRFRRQSECRVESLSALEPNRRYESEAGVTEQWDQNNEQLECAGVAATRHTIAPRGLLLPSFDNAPRLIYVVQGSGITGAIIPGCPESFQSFQQSEQREGGQGQRQRQRDQHQKIQHFRQGDVIAIPAGVAHWTYNDRETPVVLVSVLDTSNYANQLDQNHRRFRLAGGQQQQSRQSYQQQQTREQGPSDNIFNGFNVETLAEAFGVSRETARKLQSQDDNRGSIVRVENGLQVVRPPRREEDEEQEQFRLNGLEETQCSAKLTYNIADPTRADVYNPQAGRITSLNSQKFPILNVLQLSAERGVLYRNALLAPQWNVNAHSVVYATRGNGRVQIVGEQGRPVFDGELREGQLVVVPQSFAVVKQAGNKGFEYVAFKTNDNAMNSPLVGKTSVIRAMPEDVLMNSYRISREEARRLKYNREEIAVFAPRFQSQERAAALF</sequence>
<evidence type="ECO:0000256" key="2">
    <source>
        <dbReference type="ARBA" id="ARBA00022729"/>
    </source>
</evidence>
<organism evidence="9">
    <name type="scientific">Magnolia salicifolia</name>
    <name type="common">Anise magnolia</name>
    <dbReference type="NCBI Taxonomy" id="3411"/>
    <lineage>
        <taxon>Eukaryota</taxon>
        <taxon>Viridiplantae</taxon>
        <taxon>Streptophyta</taxon>
        <taxon>Embryophyta</taxon>
        <taxon>Tracheophyta</taxon>
        <taxon>Spermatophyta</taxon>
        <taxon>Magnoliopsida</taxon>
        <taxon>Magnoliidae</taxon>
        <taxon>Magnoliales</taxon>
        <taxon>Magnoliaceae</taxon>
        <taxon>Magnolia</taxon>
    </lineage>
</organism>
<evidence type="ECO:0000256" key="4">
    <source>
        <dbReference type="ARBA" id="ARBA00023129"/>
    </source>
</evidence>
<dbReference type="SUPFAM" id="SSF51182">
    <property type="entry name" value="RmlC-like cupins"/>
    <property type="match status" value="1"/>
</dbReference>
<evidence type="ECO:0000256" key="5">
    <source>
        <dbReference type="ARBA" id="ARBA00023157"/>
    </source>
</evidence>
<dbReference type="InterPro" id="IPR011051">
    <property type="entry name" value="RmlC_Cupin_sf"/>
</dbReference>
<keyword evidence="3" id="KW-0758">Storage protein</keyword>
<feature type="domain" description="Cupin type-1" evidence="8">
    <location>
        <begin position="50"/>
        <end position="249"/>
    </location>
</feature>
<dbReference type="InterPro" id="IPR050253">
    <property type="entry name" value="Seed_Storage-Functional"/>
</dbReference>
<feature type="signal peptide" evidence="7">
    <location>
        <begin position="1"/>
        <end position="20"/>
    </location>
</feature>
<dbReference type="PANTHER" id="PTHR31189:SF54">
    <property type="entry name" value="11S GLOBULIN SEED STORAGE PROTEIN 2-LIKE"/>
    <property type="match status" value="1"/>
</dbReference>
<keyword evidence="2 7" id="KW-0732">Signal</keyword>
<dbReference type="GO" id="GO:0045735">
    <property type="term" value="F:nutrient reservoir activity"/>
    <property type="evidence" value="ECO:0007669"/>
    <property type="project" value="UniProtKB-KW"/>
</dbReference>
<dbReference type="InterPro" id="IPR006044">
    <property type="entry name" value="11S_seedstore_pln"/>
</dbReference>
<protein>
    <submittedName>
        <fullName evidence="9">Globulin</fullName>
    </submittedName>
</protein>
<dbReference type="PIR" id="S68965">
    <property type="entry name" value="S68965"/>
</dbReference>
<dbReference type="PRINTS" id="PR00439">
    <property type="entry name" value="11SGLOBULIN"/>
</dbReference>
<feature type="region of interest" description="Disordered" evidence="6">
    <location>
        <begin position="128"/>
        <end position="151"/>
    </location>
</feature>
<dbReference type="FunFam" id="2.60.120.10:FF:000124">
    <property type="entry name" value="Glycinin G5"/>
    <property type="match status" value="1"/>
</dbReference>
<dbReference type="SMART" id="SM00835">
    <property type="entry name" value="Cupin_1"/>
    <property type="match status" value="2"/>
</dbReference>
<keyword evidence="5" id="KW-1015">Disulfide bond</keyword>
<evidence type="ECO:0000256" key="1">
    <source>
        <dbReference type="ARBA" id="ARBA00007178"/>
    </source>
</evidence>
<dbReference type="InterPro" id="IPR006045">
    <property type="entry name" value="Cupin_1"/>
</dbReference>
<dbReference type="AlphaFoldDB" id="Q40347"/>
<evidence type="ECO:0000259" key="8">
    <source>
        <dbReference type="SMART" id="SM00835"/>
    </source>
</evidence>
<comment type="similarity">
    <text evidence="1">Belongs to the 11S seed storage protein (globulins) family.</text>
</comment>
<dbReference type="PANTHER" id="PTHR31189">
    <property type="entry name" value="OS03G0336100 PROTEIN-RELATED"/>
    <property type="match status" value="1"/>
</dbReference>
<feature type="region of interest" description="Disordered" evidence="6">
    <location>
        <begin position="202"/>
        <end position="228"/>
    </location>
</feature>
<feature type="chain" id="PRO_5004231603" evidence="7">
    <location>
        <begin position="21"/>
        <end position="476"/>
    </location>
</feature>
<keyword evidence="4" id="KW-0708">Seed storage protein</keyword>
<dbReference type="Gene3D" id="2.60.120.10">
    <property type="entry name" value="Jelly Rolls"/>
    <property type="match status" value="2"/>
</dbReference>
<dbReference type="EMBL" id="X82464">
    <property type="protein sequence ID" value="CAA57847.1"/>
    <property type="molecule type" value="mRNA"/>
</dbReference>
<dbReference type="CDD" id="cd02242">
    <property type="entry name" value="cupin_11S_legumin_N"/>
    <property type="match status" value="1"/>
</dbReference>
<dbReference type="InterPro" id="IPR014710">
    <property type="entry name" value="RmlC-like_jellyroll"/>
</dbReference>
<evidence type="ECO:0000313" key="9">
    <source>
        <dbReference type="EMBL" id="CAA57847.1"/>
    </source>
</evidence>
<proteinExistence type="evidence at transcript level"/>
<dbReference type="Pfam" id="PF00190">
    <property type="entry name" value="Cupin_1"/>
    <property type="match status" value="2"/>
</dbReference>